<dbReference type="FunFam" id="3.40.50.300:FF:000218">
    <property type="entry name" value="Multidrug ABC transporter ATP-binding protein"/>
    <property type="match status" value="1"/>
</dbReference>
<evidence type="ECO:0000256" key="8">
    <source>
        <dbReference type="SAM" id="Phobius"/>
    </source>
</evidence>
<keyword evidence="2 8" id="KW-0812">Transmembrane</keyword>
<dbReference type="GO" id="GO:0005886">
    <property type="term" value="C:plasma membrane"/>
    <property type="evidence" value="ECO:0007669"/>
    <property type="project" value="UniProtKB-SubCell"/>
</dbReference>
<organism evidence="11 12">
    <name type="scientific">Algicella marina</name>
    <dbReference type="NCBI Taxonomy" id="2683284"/>
    <lineage>
        <taxon>Bacteria</taxon>
        <taxon>Pseudomonadati</taxon>
        <taxon>Pseudomonadota</taxon>
        <taxon>Alphaproteobacteria</taxon>
        <taxon>Rhodobacterales</taxon>
        <taxon>Paracoccaceae</taxon>
        <taxon>Algicella</taxon>
    </lineage>
</organism>
<dbReference type="Gene3D" id="1.20.1560.10">
    <property type="entry name" value="ABC transporter type 1, transmembrane domain"/>
    <property type="match status" value="1"/>
</dbReference>
<evidence type="ECO:0000259" key="10">
    <source>
        <dbReference type="PROSITE" id="PS50929"/>
    </source>
</evidence>
<evidence type="ECO:0000256" key="6">
    <source>
        <dbReference type="ARBA" id="ARBA00023136"/>
    </source>
</evidence>
<feature type="transmembrane region" description="Helical" evidence="8">
    <location>
        <begin position="261"/>
        <end position="282"/>
    </location>
</feature>
<dbReference type="GO" id="GO:0140359">
    <property type="term" value="F:ABC-type transporter activity"/>
    <property type="evidence" value="ECO:0007669"/>
    <property type="project" value="InterPro"/>
</dbReference>
<evidence type="ECO:0000256" key="7">
    <source>
        <dbReference type="ARBA" id="ARBA00024725"/>
    </source>
</evidence>
<evidence type="ECO:0000259" key="9">
    <source>
        <dbReference type="PROSITE" id="PS50893"/>
    </source>
</evidence>
<proteinExistence type="predicted"/>
<dbReference type="PANTHER" id="PTHR24221">
    <property type="entry name" value="ATP-BINDING CASSETTE SUB-FAMILY B"/>
    <property type="match status" value="1"/>
</dbReference>
<dbReference type="GO" id="GO:0016887">
    <property type="term" value="F:ATP hydrolysis activity"/>
    <property type="evidence" value="ECO:0007669"/>
    <property type="project" value="InterPro"/>
</dbReference>
<dbReference type="InterPro" id="IPR011527">
    <property type="entry name" value="ABC1_TM_dom"/>
</dbReference>
<feature type="transmembrane region" description="Helical" evidence="8">
    <location>
        <begin position="146"/>
        <end position="169"/>
    </location>
</feature>
<dbReference type="Pfam" id="PF00664">
    <property type="entry name" value="ABC_membrane"/>
    <property type="match status" value="1"/>
</dbReference>
<evidence type="ECO:0000256" key="5">
    <source>
        <dbReference type="ARBA" id="ARBA00022989"/>
    </source>
</evidence>
<dbReference type="EMBL" id="CP046620">
    <property type="protein sequence ID" value="QHQ37492.1"/>
    <property type="molecule type" value="Genomic_DNA"/>
</dbReference>
<dbReference type="InterPro" id="IPR003593">
    <property type="entry name" value="AAA+_ATPase"/>
</dbReference>
<dbReference type="InterPro" id="IPR027417">
    <property type="entry name" value="P-loop_NTPase"/>
</dbReference>
<feature type="transmembrane region" description="Helical" evidence="8">
    <location>
        <begin position="175"/>
        <end position="194"/>
    </location>
</feature>
<accession>A0A6P1TA30</accession>
<dbReference type="KEGG" id="amaq:GO499_18200"/>
<dbReference type="RefSeq" id="WP_161864059.1">
    <property type="nucleotide sequence ID" value="NZ_CP046620.1"/>
</dbReference>
<dbReference type="Proteomes" id="UP000464495">
    <property type="component" value="Chromosome"/>
</dbReference>
<evidence type="ECO:0000313" key="12">
    <source>
        <dbReference type="Proteomes" id="UP000464495"/>
    </source>
</evidence>
<feature type="transmembrane region" description="Helical" evidence="8">
    <location>
        <begin position="66"/>
        <end position="84"/>
    </location>
</feature>
<protein>
    <submittedName>
        <fullName evidence="11">ATP-binding cassette domain-containing protein</fullName>
    </submittedName>
</protein>
<dbReference type="Pfam" id="PF00005">
    <property type="entry name" value="ABC_tran"/>
    <property type="match status" value="1"/>
</dbReference>
<evidence type="ECO:0000313" key="11">
    <source>
        <dbReference type="EMBL" id="QHQ37492.1"/>
    </source>
</evidence>
<comment type="function">
    <text evidence="7">Part of an ABC transporter complex. Transmembrane domains (TMD) form a pore in the inner membrane and the ATP-binding domain (NBD) is responsible for energy generation.</text>
</comment>
<gene>
    <name evidence="11" type="ORF">GO499_18200</name>
</gene>
<evidence type="ECO:0000256" key="2">
    <source>
        <dbReference type="ARBA" id="ARBA00022692"/>
    </source>
</evidence>
<sequence length="604" mass="65512">MVDAFRHADGPAPRRLGPFMRWCLSGAFPAIFVALALSVIVGLMELAAAWFVGWAIDSAQATGPDFLSTQVAALIAIGVFLAFLRPAVMALNAAMTSLALGPNLYPLILTRLNRHTIGQAMKFFDDDFAGRIAQKSQQTARALTDVVVETCNIFGFAIASTTGAMVLMGSVNVELAVVLIVWLALYILLIRWYLPRIRVRSRARASARAMVTGQIVDTVTNIATVKLFSHGDHEDRAAIDALGKFRGASLGFGRLVVGFRLTLFTLAGLLPVVLIGLTLHYWSVGTATAGDIAMAGLISMRLAQMSGWVSFTALGIFANIGEIEDGMRTLSPPHAIQDKPGAVWPAPQDAGIRFEGINFGYGREGSAALADFNLSIRPGEKVALVGQSGAGKTTVVSLLLRLYEIEEGRILLGDNDIRDIAQDGLRKQISVVRQETAMFNRSARENIRYGRIEATDAEVVEAARRASADDFIHELRDLHKREGYDAHLGERGVKLSGGQRQRIALARAILKDAPVLVLDEATSALDSEVEAEIQTALHEVMEGKTVVAIAHRLSTIAEMDRIVVMDQGRIVEEGTHEDLLSRGGLYARFWRRQSGGFLDLKAAE</sequence>
<dbReference type="Gene3D" id="3.40.50.300">
    <property type="entry name" value="P-loop containing nucleotide triphosphate hydrolases"/>
    <property type="match status" value="1"/>
</dbReference>
<dbReference type="PANTHER" id="PTHR24221:SF203">
    <property type="entry name" value="ATP-BINDING_PERMEASE FUSION ABC TRANSPORTER-RELATED"/>
    <property type="match status" value="1"/>
</dbReference>
<keyword evidence="3" id="KW-0547">Nucleotide-binding</keyword>
<dbReference type="PROSITE" id="PS50893">
    <property type="entry name" value="ABC_TRANSPORTER_2"/>
    <property type="match status" value="1"/>
</dbReference>
<dbReference type="InterPro" id="IPR017871">
    <property type="entry name" value="ABC_transporter-like_CS"/>
</dbReference>
<evidence type="ECO:0000256" key="1">
    <source>
        <dbReference type="ARBA" id="ARBA00004651"/>
    </source>
</evidence>
<dbReference type="InterPro" id="IPR003439">
    <property type="entry name" value="ABC_transporter-like_ATP-bd"/>
</dbReference>
<dbReference type="PROSITE" id="PS00211">
    <property type="entry name" value="ABC_TRANSPORTER_1"/>
    <property type="match status" value="1"/>
</dbReference>
<feature type="domain" description="ABC transporter" evidence="9">
    <location>
        <begin position="352"/>
        <end position="592"/>
    </location>
</feature>
<dbReference type="GO" id="GO:0034040">
    <property type="term" value="F:ATPase-coupled lipid transmembrane transporter activity"/>
    <property type="evidence" value="ECO:0007669"/>
    <property type="project" value="TreeGrafter"/>
</dbReference>
<dbReference type="SUPFAM" id="SSF90123">
    <property type="entry name" value="ABC transporter transmembrane region"/>
    <property type="match status" value="1"/>
</dbReference>
<dbReference type="InterPro" id="IPR036640">
    <property type="entry name" value="ABC1_TM_sf"/>
</dbReference>
<dbReference type="InterPro" id="IPR039421">
    <property type="entry name" value="Type_1_exporter"/>
</dbReference>
<evidence type="ECO:0000256" key="4">
    <source>
        <dbReference type="ARBA" id="ARBA00022840"/>
    </source>
</evidence>
<dbReference type="SUPFAM" id="SSF52540">
    <property type="entry name" value="P-loop containing nucleoside triphosphate hydrolases"/>
    <property type="match status" value="1"/>
</dbReference>
<keyword evidence="5 8" id="KW-1133">Transmembrane helix</keyword>
<keyword evidence="6 8" id="KW-0472">Membrane</keyword>
<keyword evidence="12" id="KW-1185">Reference proteome</keyword>
<dbReference type="GO" id="GO:0005524">
    <property type="term" value="F:ATP binding"/>
    <property type="evidence" value="ECO:0007669"/>
    <property type="project" value="UniProtKB-KW"/>
</dbReference>
<comment type="subcellular location">
    <subcellularLocation>
        <location evidence="1">Cell membrane</location>
        <topology evidence="1">Multi-pass membrane protein</topology>
    </subcellularLocation>
</comment>
<feature type="domain" description="ABC transmembrane type-1" evidence="10">
    <location>
        <begin position="32"/>
        <end position="310"/>
    </location>
</feature>
<name>A0A6P1TA30_9RHOB</name>
<feature type="transmembrane region" description="Helical" evidence="8">
    <location>
        <begin position="27"/>
        <end position="54"/>
    </location>
</feature>
<keyword evidence="4 11" id="KW-0067">ATP-binding</keyword>
<dbReference type="PROSITE" id="PS50929">
    <property type="entry name" value="ABC_TM1F"/>
    <property type="match status" value="1"/>
</dbReference>
<dbReference type="SMART" id="SM00382">
    <property type="entry name" value="AAA"/>
    <property type="match status" value="1"/>
</dbReference>
<evidence type="ECO:0000256" key="3">
    <source>
        <dbReference type="ARBA" id="ARBA00022741"/>
    </source>
</evidence>
<reference evidence="11 12" key="1">
    <citation type="submission" date="2019-12" db="EMBL/GenBank/DDBJ databases">
        <title>Complete genome sequence of Algicella marina strain 9Alg 56(T) isolated from the red alga Tichocarpus crinitus.</title>
        <authorList>
            <person name="Kim S.-G."/>
            <person name="Nedashkovskaya O.I."/>
        </authorList>
    </citation>
    <scope>NUCLEOTIDE SEQUENCE [LARGE SCALE GENOMIC DNA]</scope>
    <source>
        <strain evidence="11 12">9Alg 56</strain>
    </source>
</reference>
<dbReference type="AlphaFoldDB" id="A0A6P1TA30"/>